<dbReference type="OrthoDB" id="5510591at2"/>
<keyword evidence="3" id="KW-1185">Reference proteome</keyword>
<dbReference type="EMBL" id="STGX01000020">
    <property type="protein sequence ID" value="THV24252.1"/>
    <property type="molecule type" value="Genomic_DNA"/>
</dbReference>
<accession>A0A4S8P5L3</accession>
<dbReference type="InterPro" id="IPR036291">
    <property type="entry name" value="NAD(P)-bd_dom_sf"/>
</dbReference>
<protein>
    <submittedName>
        <fullName evidence="2">NAD-dependent epimerase/dehydratase family protein</fullName>
    </submittedName>
</protein>
<evidence type="ECO:0000259" key="1">
    <source>
        <dbReference type="Pfam" id="PF13460"/>
    </source>
</evidence>
<proteinExistence type="predicted"/>
<evidence type="ECO:0000313" key="3">
    <source>
        <dbReference type="Proteomes" id="UP000305792"/>
    </source>
</evidence>
<dbReference type="Pfam" id="PF13460">
    <property type="entry name" value="NAD_binding_10"/>
    <property type="match status" value="1"/>
</dbReference>
<reference evidence="2 3" key="1">
    <citation type="journal article" date="2018" name="Int. J. Syst. Evol. Microbiol.">
        <title>Glycomyces paridis sp. nov., isolated from the medicinal plant Paris polyphylla.</title>
        <authorList>
            <person name="Fang X.M."/>
            <person name="Bai J.L."/>
            <person name="Su J."/>
            <person name="Zhao L.L."/>
            <person name="Liu H.Y."/>
            <person name="Ma B.P."/>
            <person name="Zhang Y.Q."/>
            <person name="Yu L.Y."/>
        </authorList>
    </citation>
    <scope>NUCLEOTIDE SEQUENCE [LARGE SCALE GENOMIC DNA]</scope>
    <source>
        <strain evidence="2 3">CPCC 204357</strain>
    </source>
</reference>
<dbReference type="PANTHER" id="PTHR47129:SF1">
    <property type="entry name" value="NMRA-LIKE DOMAIN-CONTAINING PROTEIN"/>
    <property type="match status" value="1"/>
</dbReference>
<name>A0A4S8P5L3_9ACTN</name>
<dbReference type="SUPFAM" id="SSF51735">
    <property type="entry name" value="NAD(P)-binding Rossmann-fold domains"/>
    <property type="match status" value="1"/>
</dbReference>
<gene>
    <name evidence="2" type="ORF">E9998_21750</name>
</gene>
<sequence>MIMVTGASGALGSRIVAALSEAGREVVAGTRRPGEAATGVPARRVDFDRPGELSEAFAGVEVLVLVSAGYAEDDVVVSRHEGAIAAAIEAGVRHVAYTSLAGAGDHLSIALAHRATERALATSGLEWTVLRNGLYAELIAPSAATAAASGVLDAPMGEGSLAVVARADLAEAAALVASEPEAHAGHVYELVGDRALSGADIAAAVGARYEQVSLEAFREALTGAGLPSYQVAHSVSIYANIAAGFLGGTESDLPRLLGREPRSALDIVTGAA</sequence>
<dbReference type="AlphaFoldDB" id="A0A4S8P5L3"/>
<dbReference type="Proteomes" id="UP000305792">
    <property type="component" value="Unassembled WGS sequence"/>
</dbReference>
<dbReference type="PANTHER" id="PTHR47129">
    <property type="entry name" value="QUINONE OXIDOREDUCTASE 2"/>
    <property type="match status" value="1"/>
</dbReference>
<dbReference type="Gene3D" id="3.40.50.720">
    <property type="entry name" value="NAD(P)-binding Rossmann-like Domain"/>
    <property type="match status" value="1"/>
</dbReference>
<dbReference type="InterPro" id="IPR052718">
    <property type="entry name" value="NmrA-type_oxidoreductase"/>
</dbReference>
<dbReference type="Gene3D" id="3.90.25.10">
    <property type="entry name" value="UDP-galactose 4-epimerase, domain 1"/>
    <property type="match status" value="1"/>
</dbReference>
<comment type="caution">
    <text evidence="2">The sequence shown here is derived from an EMBL/GenBank/DDBJ whole genome shotgun (WGS) entry which is preliminary data.</text>
</comment>
<dbReference type="InterPro" id="IPR016040">
    <property type="entry name" value="NAD(P)-bd_dom"/>
</dbReference>
<dbReference type="RefSeq" id="WP_136531803.1">
    <property type="nucleotide sequence ID" value="NZ_STGX01000020.1"/>
</dbReference>
<organism evidence="2 3">
    <name type="scientific">Glycomyces paridis</name>
    <dbReference type="NCBI Taxonomy" id="2126555"/>
    <lineage>
        <taxon>Bacteria</taxon>
        <taxon>Bacillati</taxon>
        <taxon>Actinomycetota</taxon>
        <taxon>Actinomycetes</taxon>
        <taxon>Glycomycetales</taxon>
        <taxon>Glycomycetaceae</taxon>
        <taxon>Glycomyces</taxon>
    </lineage>
</organism>
<feature type="domain" description="NAD(P)-binding" evidence="1">
    <location>
        <begin position="6"/>
        <end position="179"/>
    </location>
</feature>
<evidence type="ECO:0000313" key="2">
    <source>
        <dbReference type="EMBL" id="THV24252.1"/>
    </source>
</evidence>